<dbReference type="SUPFAM" id="SSF53448">
    <property type="entry name" value="Nucleotide-diphospho-sugar transferases"/>
    <property type="match status" value="1"/>
</dbReference>
<evidence type="ECO:0000256" key="1">
    <source>
        <dbReference type="ARBA" id="ARBA00004370"/>
    </source>
</evidence>
<keyword evidence="3" id="KW-0808">Transferase</keyword>
<dbReference type="Pfam" id="PF13641">
    <property type="entry name" value="Glyco_tranf_2_3"/>
    <property type="match status" value="1"/>
</dbReference>
<gene>
    <name evidence="9" type="ORF">SLS63_004250</name>
</gene>
<evidence type="ECO:0000256" key="4">
    <source>
        <dbReference type="ARBA" id="ARBA00022692"/>
    </source>
</evidence>
<name>A0ABR1PF09_DIAER</name>
<dbReference type="PANTHER" id="PTHR47844">
    <property type="entry name" value="SYNTHASE CPS1, PUTATIVE (AFU_ORTHOLOGUE AFUA_7G02500)-RELATED"/>
    <property type="match status" value="1"/>
</dbReference>
<keyword evidence="6 8" id="KW-0472">Membrane</keyword>
<evidence type="ECO:0000256" key="6">
    <source>
        <dbReference type="ARBA" id="ARBA00023136"/>
    </source>
</evidence>
<keyword evidence="7" id="KW-0325">Glycoprotein</keyword>
<dbReference type="Proteomes" id="UP001430848">
    <property type="component" value="Unassembled WGS sequence"/>
</dbReference>
<evidence type="ECO:0000313" key="10">
    <source>
        <dbReference type="Proteomes" id="UP001430848"/>
    </source>
</evidence>
<organism evidence="9 10">
    <name type="scientific">Diaporthe eres</name>
    <name type="common">Phomopsis oblonga</name>
    <dbReference type="NCBI Taxonomy" id="83184"/>
    <lineage>
        <taxon>Eukaryota</taxon>
        <taxon>Fungi</taxon>
        <taxon>Dikarya</taxon>
        <taxon>Ascomycota</taxon>
        <taxon>Pezizomycotina</taxon>
        <taxon>Sordariomycetes</taxon>
        <taxon>Sordariomycetidae</taxon>
        <taxon>Diaporthales</taxon>
        <taxon>Diaporthaceae</taxon>
        <taxon>Diaporthe</taxon>
        <taxon>Diaporthe eres species complex</taxon>
    </lineage>
</organism>
<keyword evidence="5 8" id="KW-1133">Transmembrane helix</keyword>
<protein>
    <recommendedName>
        <fullName evidence="11">Capsule polysaccharide synthase Cps1</fullName>
    </recommendedName>
</protein>
<evidence type="ECO:0000256" key="3">
    <source>
        <dbReference type="ARBA" id="ARBA00022679"/>
    </source>
</evidence>
<dbReference type="PANTHER" id="PTHR47844:SF1">
    <property type="entry name" value="EXOSTOSIN-LIKE 2"/>
    <property type="match status" value="1"/>
</dbReference>
<dbReference type="EMBL" id="JAKNSF020000015">
    <property type="protein sequence ID" value="KAK7734830.1"/>
    <property type="molecule type" value="Genomic_DNA"/>
</dbReference>
<comment type="subcellular location">
    <subcellularLocation>
        <location evidence="1">Membrane</location>
    </subcellularLocation>
</comment>
<feature type="transmembrane region" description="Helical" evidence="8">
    <location>
        <begin position="406"/>
        <end position="428"/>
    </location>
</feature>
<accession>A0ABR1PF09</accession>
<dbReference type="Gene3D" id="3.90.550.10">
    <property type="entry name" value="Spore Coat Polysaccharide Biosynthesis Protein SpsA, Chain A"/>
    <property type="match status" value="1"/>
</dbReference>
<evidence type="ECO:0000256" key="8">
    <source>
        <dbReference type="SAM" id="Phobius"/>
    </source>
</evidence>
<evidence type="ECO:0000256" key="7">
    <source>
        <dbReference type="ARBA" id="ARBA00023180"/>
    </source>
</evidence>
<dbReference type="InterPro" id="IPR052427">
    <property type="entry name" value="Glycosyltrans_GT2/GT47"/>
</dbReference>
<evidence type="ECO:0000256" key="2">
    <source>
        <dbReference type="ARBA" id="ARBA00022676"/>
    </source>
</evidence>
<keyword evidence="10" id="KW-1185">Reference proteome</keyword>
<evidence type="ECO:0000256" key="5">
    <source>
        <dbReference type="ARBA" id="ARBA00022989"/>
    </source>
</evidence>
<keyword evidence="4 8" id="KW-0812">Transmembrane</keyword>
<dbReference type="InterPro" id="IPR029044">
    <property type="entry name" value="Nucleotide-diphossugar_trans"/>
</dbReference>
<evidence type="ECO:0000313" key="9">
    <source>
        <dbReference type="EMBL" id="KAK7734830.1"/>
    </source>
</evidence>
<feature type="transmembrane region" description="Helical" evidence="8">
    <location>
        <begin position="334"/>
        <end position="353"/>
    </location>
</feature>
<keyword evidence="2" id="KW-0328">Glycosyltransferase</keyword>
<comment type="caution">
    <text evidence="9">The sequence shown here is derived from an EMBL/GenBank/DDBJ whole genome shotgun (WGS) entry which is preliminary data.</text>
</comment>
<sequence length="453" mass="52255">MLTLGDMAYKSFYPAHGYIGPMAVNLSSADTLFLFLFIFRYLRFVVHFITGCFLYKPAPLKEKPRYTSRDVAVIVPTVAPYTKEFLKCCETVLANRPIKIVICGVGEKMRSYIRDVIELHKFHERYPDTEMIVVNTKKPNKRRQIARASLEIDPAEVPISVTVDDHVYWKPAFLTSLLAAFEDPAVGFVGTSKRVIRTKGGGLWDSYTNFLACIYLCRHNFQIRSEPYLDGGVFVVSSRTFALRTSILRSERFRGGFTDEHYLFGLRGPINSDDDNYVTRWMLRNEWNVRIQCTPDAEILTPLGHPAATFYGKTRTTWRSTPASLRAWHTWRRYPWSVYAIYISQLVSFAAVWDPLLVCTLRRTSFYLESDHQSLLVALMVGWILASKMVKIAAHFVDHPSDIVWLPGYIAFAYWHSFIKLYCLFTFYDHTWSGRNLADLDSVMDREKAKLVA</sequence>
<reference evidence="9 10" key="1">
    <citation type="submission" date="2024-02" db="EMBL/GenBank/DDBJ databases">
        <title>De novo assembly and annotation of 12 fungi associated with fruit tree decline syndrome in Ontario, Canada.</title>
        <authorList>
            <person name="Sulman M."/>
            <person name="Ellouze W."/>
            <person name="Ilyukhin E."/>
        </authorList>
    </citation>
    <scope>NUCLEOTIDE SEQUENCE [LARGE SCALE GENOMIC DNA]</scope>
    <source>
        <strain evidence="9 10">M169</strain>
    </source>
</reference>
<evidence type="ECO:0008006" key="11">
    <source>
        <dbReference type="Google" id="ProtNLM"/>
    </source>
</evidence>
<proteinExistence type="predicted"/>